<dbReference type="GeneTree" id="ENSGT00950000183054"/>
<dbReference type="GO" id="GO:0030018">
    <property type="term" value="C:Z disc"/>
    <property type="evidence" value="ECO:0007669"/>
    <property type="project" value="TreeGrafter"/>
</dbReference>
<protein>
    <submittedName>
        <fullName evidence="6">Synaptopodin 2b</fullName>
    </submittedName>
</protein>
<feature type="region of interest" description="Disordered" evidence="5">
    <location>
        <begin position="284"/>
        <end position="306"/>
    </location>
</feature>
<feature type="compositionally biased region" description="Low complexity" evidence="5">
    <location>
        <begin position="490"/>
        <end position="502"/>
    </location>
</feature>
<dbReference type="PANTHER" id="PTHR24217:SF9">
    <property type="entry name" value="SYNAPTOPODIN-2"/>
    <property type="match status" value="1"/>
</dbReference>
<dbReference type="InterPro" id="IPR051976">
    <property type="entry name" value="Synaptopodin_domain"/>
</dbReference>
<evidence type="ECO:0000313" key="7">
    <source>
        <dbReference type="Proteomes" id="UP000264820"/>
    </source>
</evidence>
<feature type="compositionally biased region" description="Polar residues" evidence="5">
    <location>
        <begin position="288"/>
        <end position="306"/>
    </location>
</feature>
<feature type="region of interest" description="Disordered" evidence="5">
    <location>
        <begin position="328"/>
        <end position="359"/>
    </location>
</feature>
<keyword evidence="3" id="KW-0597">Phosphoprotein</keyword>
<name>A0A3Q2YEX2_HIPCM</name>
<evidence type="ECO:0000313" key="6">
    <source>
        <dbReference type="Ensembl" id="ENSHCOP00000015933.1"/>
    </source>
</evidence>
<evidence type="ECO:0000256" key="5">
    <source>
        <dbReference type="SAM" id="MobiDB-lite"/>
    </source>
</evidence>
<reference evidence="6" key="2">
    <citation type="submission" date="2025-09" db="UniProtKB">
        <authorList>
            <consortium name="Ensembl"/>
        </authorList>
    </citation>
    <scope>IDENTIFICATION</scope>
</reference>
<dbReference type="Ensembl" id="ENSHCOT00000028263.1">
    <property type="protein sequence ID" value="ENSHCOP00000015933.1"/>
    <property type="gene ID" value="ENSHCOG00000019619.1"/>
</dbReference>
<dbReference type="GO" id="GO:0003779">
    <property type="term" value="F:actin binding"/>
    <property type="evidence" value="ECO:0007669"/>
    <property type="project" value="TreeGrafter"/>
</dbReference>
<keyword evidence="2" id="KW-0963">Cytoplasm</keyword>
<feature type="region of interest" description="Disordered" evidence="5">
    <location>
        <begin position="490"/>
        <end position="637"/>
    </location>
</feature>
<dbReference type="PANTHER" id="PTHR24217">
    <property type="entry name" value="PUTATIVE-RELATED"/>
    <property type="match status" value="1"/>
</dbReference>
<feature type="compositionally biased region" description="Low complexity" evidence="5">
    <location>
        <begin position="442"/>
        <end position="458"/>
    </location>
</feature>
<feature type="compositionally biased region" description="Low complexity" evidence="5">
    <location>
        <begin position="533"/>
        <end position="561"/>
    </location>
</feature>
<feature type="region of interest" description="Disordered" evidence="5">
    <location>
        <begin position="146"/>
        <end position="177"/>
    </location>
</feature>
<feature type="region of interest" description="Disordered" evidence="5">
    <location>
        <begin position="441"/>
        <end position="460"/>
    </location>
</feature>
<evidence type="ECO:0000256" key="4">
    <source>
        <dbReference type="ARBA" id="ARBA00038161"/>
    </source>
</evidence>
<organism evidence="6 7">
    <name type="scientific">Hippocampus comes</name>
    <name type="common">Tiger tail seahorse</name>
    <dbReference type="NCBI Taxonomy" id="109280"/>
    <lineage>
        <taxon>Eukaryota</taxon>
        <taxon>Metazoa</taxon>
        <taxon>Chordata</taxon>
        <taxon>Craniata</taxon>
        <taxon>Vertebrata</taxon>
        <taxon>Euteleostomi</taxon>
        <taxon>Actinopterygii</taxon>
        <taxon>Neopterygii</taxon>
        <taxon>Teleostei</taxon>
        <taxon>Neoteleostei</taxon>
        <taxon>Acanthomorphata</taxon>
        <taxon>Syngnathiaria</taxon>
        <taxon>Syngnathiformes</taxon>
        <taxon>Syngnathoidei</taxon>
        <taxon>Syngnathidae</taxon>
        <taxon>Hippocampus</taxon>
    </lineage>
</organism>
<dbReference type="OMA" id="MESEEDC"/>
<dbReference type="GO" id="GO:0015629">
    <property type="term" value="C:actin cytoskeleton"/>
    <property type="evidence" value="ECO:0007669"/>
    <property type="project" value="TreeGrafter"/>
</dbReference>
<dbReference type="AlphaFoldDB" id="A0A3Q2YEX2"/>
<evidence type="ECO:0000256" key="2">
    <source>
        <dbReference type="ARBA" id="ARBA00022490"/>
    </source>
</evidence>
<feature type="compositionally biased region" description="Polar residues" evidence="5">
    <location>
        <begin position="161"/>
        <end position="173"/>
    </location>
</feature>
<evidence type="ECO:0000256" key="1">
    <source>
        <dbReference type="ARBA" id="ARBA00004496"/>
    </source>
</evidence>
<sequence length="694" mass="76757">MEVLPGTKGKGVLMFAHRRKRMEEVDSEQELHNKGLHLKARSEPGYTVANSMYNMRKTYDHSEQGNYMNRHIHHMDQQRALVSNRTAKPFSGVQIGPAHHSRPVASVPVKTESAFKVSVPIVSSQQVWSPTGDIIASRDERISVPAIKTCSFPESRRKSSNRQQQTTKQGSDLQESKACMESEEDCFSLGAEACNFMQPRAIKLKNPPPVAPKPAINPKCPPWLKGPPSEPCIPSRSSVAQRKYLVEPKRQHRDFDQHGSESQKLAICWETDRAQASVQTPALGRASVGSSSQPRLQPTVKSWNKPQPRSAVSMQAHCPTFTPLRPQFRSKQDSAPSSVASCPPKPMKSFTSKISPAPPKGQIFAQDFDHRSDHRTMTGKGAELFSKRQSRMEKFVICGPTANQTRCPSPTMSLPNSWRYSSIVRAPPFLSYNPLHSPFCNPPAEKNAPPTKTTAPPTSVSKHLNTLDIMKHQPYHLDLSLFHNDVVPEAKSPSAKSAPPSKFEVTKTPKQRPAYSHSPNISEPDFESKSEASAKSSGPGQGRSRSLSLPRPSFSSGSMSPAGIRGPRSYFSPKQHHRASLSQASYKAPTPWEAASRSPFGSVDDAFSIQSAPLPFASRVQHTRPRGSLPEPPEEWKRRVSLEPPLASQGHHWMTPVYMTSAPTRMKCDKPAAIYGPPFRPAQPFKSAGKLRII</sequence>
<dbReference type="GO" id="GO:0005634">
    <property type="term" value="C:nucleus"/>
    <property type="evidence" value="ECO:0007669"/>
    <property type="project" value="TreeGrafter"/>
</dbReference>
<proteinExistence type="inferred from homology"/>
<accession>A0A3Q2YEX2</accession>
<keyword evidence="7" id="KW-1185">Reference proteome</keyword>
<dbReference type="Proteomes" id="UP000264820">
    <property type="component" value="Unplaced"/>
</dbReference>
<comment type="similarity">
    <text evidence="4">Belongs to the synaptopodin family.</text>
</comment>
<reference evidence="6" key="1">
    <citation type="submission" date="2025-08" db="UniProtKB">
        <authorList>
            <consortium name="Ensembl"/>
        </authorList>
    </citation>
    <scope>IDENTIFICATION</scope>
</reference>
<dbReference type="GO" id="GO:0032233">
    <property type="term" value="P:positive regulation of actin filament bundle assembly"/>
    <property type="evidence" value="ECO:0007669"/>
    <property type="project" value="TreeGrafter"/>
</dbReference>
<comment type="subcellular location">
    <subcellularLocation>
        <location evidence="1">Cytoplasm</location>
    </subcellularLocation>
</comment>
<evidence type="ECO:0000256" key="3">
    <source>
        <dbReference type="ARBA" id="ARBA00022553"/>
    </source>
</evidence>